<dbReference type="EMBL" id="AMZH03015967">
    <property type="protein sequence ID" value="RRT45232.1"/>
    <property type="molecule type" value="Genomic_DNA"/>
</dbReference>
<sequence>SYEHSFMKKHDGHKLYAMSHTKSRFDRFFMHPYGKSYEHDFTKKHDGHKLYAK</sequence>
<proteinExistence type="predicted"/>
<gene>
    <name evidence="1" type="ORF">B296_00037098</name>
</gene>
<accession>A0A426Y0J1</accession>
<dbReference type="AlphaFoldDB" id="A0A426Y0J1"/>
<comment type="caution">
    <text evidence="1">The sequence shown here is derived from an EMBL/GenBank/DDBJ whole genome shotgun (WGS) entry which is preliminary data.</text>
</comment>
<protein>
    <submittedName>
        <fullName evidence="1">Uncharacterized protein</fullName>
    </submittedName>
</protein>
<organism evidence="1 2">
    <name type="scientific">Ensete ventricosum</name>
    <name type="common">Abyssinian banana</name>
    <name type="synonym">Musa ensete</name>
    <dbReference type="NCBI Taxonomy" id="4639"/>
    <lineage>
        <taxon>Eukaryota</taxon>
        <taxon>Viridiplantae</taxon>
        <taxon>Streptophyta</taxon>
        <taxon>Embryophyta</taxon>
        <taxon>Tracheophyta</taxon>
        <taxon>Spermatophyta</taxon>
        <taxon>Magnoliopsida</taxon>
        <taxon>Liliopsida</taxon>
        <taxon>Zingiberales</taxon>
        <taxon>Musaceae</taxon>
        <taxon>Ensete</taxon>
    </lineage>
</organism>
<dbReference type="Proteomes" id="UP000287651">
    <property type="component" value="Unassembled WGS sequence"/>
</dbReference>
<reference evidence="1 2" key="1">
    <citation type="journal article" date="2014" name="Agronomy (Basel)">
        <title>A Draft Genome Sequence for Ensete ventricosum, the Drought-Tolerant Tree Against Hunger.</title>
        <authorList>
            <person name="Harrison J."/>
            <person name="Moore K.A."/>
            <person name="Paszkiewicz K."/>
            <person name="Jones T."/>
            <person name="Grant M."/>
            <person name="Ambacheew D."/>
            <person name="Muzemil S."/>
            <person name="Studholme D.J."/>
        </authorList>
    </citation>
    <scope>NUCLEOTIDE SEQUENCE [LARGE SCALE GENOMIC DNA]</scope>
</reference>
<feature type="non-terminal residue" evidence="1">
    <location>
        <position position="1"/>
    </location>
</feature>
<evidence type="ECO:0000313" key="1">
    <source>
        <dbReference type="EMBL" id="RRT45232.1"/>
    </source>
</evidence>
<evidence type="ECO:0000313" key="2">
    <source>
        <dbReference type="Proteomes" id="UP000287651"/>
    </source>
</evidence>
<name>A0A426Y0J1_ENSVE</name>